<protein>
    <submittedName>
        <fullName evidence="2">Tripartite tricarboxylate transporter substrate binding protein</fullName>
    </submittedName>
</protein>
<dbReference type="CDD" id="cd07012">
    <property type="entry name" value="PBP2_Bug_TTT"/>
    <property type="match status" value="1"/>
</dbReference>
<comment type="similarity">
    <text evidence="1">Belongs to the UPF0065 (bug) family.</text>
</comment>
<dbReference type="InterPro" id="IPR042100">
    <property type="entry name" value="Bug_dom1"/>
</dbReference>
<dbReference type="SUPFAM" id="SSF53850">
    <property type="entry name" value="Periplasmic binding protein-like II"/>
    <property type="match status" value="1"/>
</dbReference>
<dbReference type="OrthoDB" id="9780943at2"/>
<dbReference type="PIRSF" id="PIRSF017082">
    <property type="entry name" value="YflP"/>
    <property type="match status" value="1"/>
</dbReference>
<dbReference type="Pfam" id="PF03401">
    <property type="entry name" value="TctC"/>
    <property type="match status" value="1"/>
</dbReference>
<comment type="caution">
    <text evidence="2">The sequence shown here is derived from an EMBL/GenBank/DDBJ whole genome shotgun (WGS) entry which is preliminary data.</text>
</comment>
<dbReference type="EMBL" id="SPQT01000001">
    <property type="protein sequence ID" value="TFV50824.1"/>
    <property type="molecule type" value="Genomic_DNA"/>
</dbReference>
<sequence>MRPNDTMRQTINDVRTSLENAPMFKFPARLVGAAVALTLAAATPVLAQQLELKLMAPAAPGGGWDQTARSMQQALVAAGVARSVQVTNVPGAGGSVGIAQFVNGAKGDGNQLMVNGFVMVGALAMNKSPVTLEQVTPIARLTEEIQVIVVPANSPIKTAQDLAAAVKADIAKVTFAGGSAGGVDHVMAALFAGAVGADAKKINYIPFSGGGESLAAILGGKVTAGISGMSEYEGQIKSGKLRAIGVTSEKRIAGSDIPTFKEQGIDLVIANWRSVVAPPGITPEQRKTLSDAVEKMVKSDAWKEILKQKGWEDAYLGGDAFADFLKKETVRVTDVLKSVGLVKS</sequence>
<dbReference type="InterPro" id="IPR005064">
    <property type="entry name" value="BUG"/>
</dbReference>
<proteinExistence type="inferred from homology"/>
<dbReference type="AlphaFoldDB" id="A0A4Y9M6J6"/>
<accession>A0A4Y9M6J6</accession>
<dbReference type="Gene3D" id="3.40.190.10">
    <property type="entry name" value="Periplasmic binding protein-like II"/>
    <property type="match status" value="1"/>
</dbReference>
<keyword evidence="3" id="KW-1185">Reference proteome</keyword>
<dbReference type="PANTHER" id="PTHR42928:SF3">
    <property type="entry name" value="UPF0065 PROTEIN YFLP"/>
    <property type="match status" value="1"/>
</dbReference>
<organism evidence="2 3">
    <name type="scientific">Bradyrhizobium niftali</name>
    <dbReference type="NCBI Taxonomy" id="2560055"/>
    <lineage>
        <taxon>Bacteria</taxon>
        <taxon>Pseudomonadati</taxon>
        <taxon>Pseudomonadota</taxon>
        <taxon>Alphaproteobacteria</taxon>
        <taxon>Hyphomicrobiales</taxon>
        <taxon>Nitrobacteraceae</taxon>
        <taxon>Bradyrhizobium</taxon>
    </lineage>
</organism>
<evidence type="ECO:0000313" key="2">
    <source>
        <dbReference type="EMBL" id="TFV50824.1"/>
    </source>
</evidence>
<evidence type="ECO:0000256" key="1">
    <source>
        <dbReference type="ARBA" id="ARBA00006987"/>
    </source>
</evidence>
<name>A0A4Y9M6J6_9BRAD</name>
<gene>
    <name evidence="2" type="ORF">E4K65_01600</name>
</gene>
<evidence type="ECO:0000313" key="3">
    <source>
        <dbReference type="Proteomes" id="UP000297966"/>
    </source>
</evidence>
<reference evidence="2 3" key="1">
    <citation type="submission" date="2019-03" db="EMBL/GenBank/DDBJ databases">
        <title>Bradyrhizobium diversity isolated from nodules of Chamaecrista fasciculata.</title>
        <authorList>
            <person name="Klepa M.S."/>
            <person name="Urquiaga M.O."/>
            <person name="Hungria M."/>
            <person name="Delamuta J.R."/>
        </authorList>
    </citation>
    <scope>NUCLEOTIDE SEQUENCE [LARGE SCALE GENOMIC DNA]</scope>
    <source>
        <strain evidence="2 3">CNPSo 3448</strain>
    </source>
</reference>
<dbReference type="Gene3D" id="3.40.190.150">
    <property type="entry name" value="Bordetella uptake gene, domain 1"/>
    <property type="match status" value="1"/>
</dbReference>
<dbReference type="Proteomes" id="UP000297966">
    <property type="component" value="Unassembled WGS sequence"/>
</dbReference>
<dbReference type="PANTHER" id="PTHR42928">
    <property type="entry name" value="TRICARBOXYLATE-BINDING PROTEIN"/>
    <property type="match status" value="1"/>
</dbReference>